<feature type="compositionally biased region" description="Basic residues" evidence="1">
    <location>
        <begin position="115"/>
        <end position="126"/>
    </location>
</feature>
<keyword evidence="3" id="KW-1185">Reference proteome</keyword>
<accession>A0AAF0X133</accession>
<reference evidence="2" key="1">
    <citation type="journal article" date="2016" name="Nat. Genet.">
        <title>A high-quality carrot genome assembly provides new insights into carotenoid accumulation and asterid genome evolution.</title>
        <authorList>
            <person name="Iorizzo M."/>
            <person name="Ellison S."/>
            <person name="Senalik D."/>
            <person name="Zeng P."/>
            <person name="Satapoomin P."/>
            <person name="Huang J."/>
            <person name="Bowman M."/>
            <person name="Iovene M."/>
            <person name="Sanseverino W."/>
            <person name="Cavagnaro P."/>
            <person name="Yildiz M."/>
            <person name="Macko-Podgorni A."/>
            <person name="Moranska E."/>
            <person name="Grzebelus E."/>
            <person name="Grzebelus D."/>
            <person name="Ashrafi H."/>
            <person name="Zheng Z."/>
            <person name="Cheng S."/>
            <person name="Spooner D."/>
            <person name="Van Deynze A."/>
            <person name="Simon P."/>
        </authorList>
    </citation>
    <scope>NUCLEOTIDE SEQUENCE</scope>
    <source>
        <tissue evidence="2">Leaf</tissue>
    </source>
</reference>
<proteinExistence type="predicted"/>
<name>A0AAF0X133_DAUCS</name>
<sequence>MGILDQLRWVAGRAIAVSSVVDHNLKPVSGGSQVYKGVKDEALKAGTFQSSYKKKSHGSRGLAIMVEEMQAKVETVEEERNSATQRQSSTNCVKASDNLGELLAEPSDESTPQKANRKKVFIRSRL</sequence>
<organism evidence="2 3">
    <name type="scientific">Daucus carota subsp. sativus</name>
    <name type="common">Carrot</name>
    <dbReference type="NCBI Taxonomy" id="79200"/>
    <lineage>
        <taxon>Eukaryota</taxon>
        <taxon>Viridiplantae</taxon>
        <taxon>Streptophyta</taxon>
        <taxon>Embryophyta</taxon>
        <taxon>Tracheophyta</taxon>
        <taxon>Spermatophyta</taxon>
        <taxon>Magnoliopsida</taxon>
        <taxon>eudicotyledons</taxon>
        <taxon>Gunneridae</taxon>
        <taxon>Pentapetalae</taxon>
        <taxon>asterids</taxon>
        <taxon>campanulids</taxon>
        <taxon>Apiales</taxon>
        <taxon>Apiaceae</taxon>
        <taxon>Apioideae</taxon>
        <taxon>Scandiceae</taxon>
        <taxon>Daucinae</taxon>
        <taxon>Daucus</taxon>
        <taxon>Daucus sect. Daucus</taxon>
    </lineage>
</organism>
<evidence type="ECO:0000313" key="3">
    <source>
        <dbReference type="Proteomes" id="UP000077755"/>
    </source>
</evidence>
<evidence type="ECO:0000313" key="2">
    <source>
        <dbReference type="EMBL" id="WOG98676.1"/>
    </source>
</evidence>
<evidence type="ECO:0000256" key="1">
    <source>
        <dbReference type="SAM" id="MobiDB-lite"/>
    </source>
</evidence>
<dbReference type="EMBL" id="CP093346">
    <property type="protein sequence ID" value="WOG98676.1"/>
    <property type="molecule type" value="Genomic_DNA"/>
</dbReference>
<dbReference type="KEGG" id="dcr:108216730"/>
<reference evidence="2" key="2">
    <citation type="submission" date="2022-03" db="EMBL/GenBank/DDBJ databases">
        <title>Draft title - Genomic analysis of global carrot germplasm unveils the trajectory of domestication and the origin of high carotenoid orange carrot.</title>
        <authorList>
            <person name="Iorizzo M."/>
            <person name="Ellison S."/>
            <person name="Senalik D."/>
            <person name="Macko-Podgorni A."/>
            <person name="Grzebelus D."/>
            <person name="Bostan H."/>
            <person name="Rolling W."/>
            <person name="Curaba J."/>
            <person name="Simon P."/>
        </authorList>
    </citation>
    <scope>NUCLEOTIDE SEQUENCE</scope>
    <source>
        <tissue evidence="2">Leaf</tissue>
    </source>
</reference>
<feature type="compositionally biased region" description="Polar residues" evidence="1">
    <location>
        <begin position="82"/>
        <end position="93"/>
    </location>
</feature>
<gene>
    <name evidence="2" type="ORF">DCAR_0418020</name>
</gene>
<feature type="region of interest" description="Disordered" evidence="1">
    <location>
        <begin position="76"/>
        <end position="126"/>
    </location>
</feature>
<dbReference type="Proteomes" id="UP000077755">
    <property type="component" value="Chromosome 4"/>
</dbReference>
<protein>
    <submittedName>
        <fullName evidence="2">Uncharacterized protein</fullName>
    </submittedName>
</protein>
<dbReference type="AlphaFoldDB" id="A0AAF0X133"/>